<reference evidence="2 3" key="1">
    <citation type="journal article" date="2016" name="Mol. Biol. Evol.">
        <title>Comparative Genomics of Early-Diverging Mushroom-Forming Fungi Provides Insights into the Origins of Lignocellulose Decay Capabilities.</title>
        <authorList>
            <person name="Nagy L.G."/>
            <person name="Riley R."/>
            <person name="Tritt A."/>
            <person name="Adam C."/>
            <person name="Daum C."/>
            <person name="Floudas D."/>
            <person name="Sun H."/>
            <person name="Yadav J.S."/>
            <person name="Pangilinan J."/>
            <person name="Larsson K.H."/>
            <person name="Matsuura K."/>
            <person name="Barry K."/>
            <person name="Labutti K."/>
            <person name="Kuo R."/>
            <person name="Ohm R.A."/>
            <person name="Bhattacharya S.S."/>
            <person name="Shirouzu T."/>
            <person name="Yoshinaga Y."/>
            <person name="Martin F.M."/>
            <person name="Grigoriev I.V."/>
            <person name="Hibbett D.S."/>
        </authorList>
    </citation>
    <scope>NUCLEOTIDE SEQUENCE [LARGE SCALE GENOMIC DNA]</scope>
    <source>
        <strain evidence="2 3">CBS 109695</strain>
    </source>
</reference>
<organism evidence="2 3">
    <name type="scientific">Athelia psychrophila</name>
    <dbReference type="NCBI Taxonomy" id="1759441"/>
    <lineage>
        <taxon>Eukaryota</taxon>
        <taxon>Fungi</taxon>
        <taxon>Dikarya</taxon>
        <taxon>Basidiomycota</taxon>
        <taxon>Agaricomycotina</taxon>
        <taxon>Agaricomycetes</taxon>
        <taxon>Agaricomycetidae</taxon>
        <taxon>Atheliales</taxon>
        <taxon>Atheliaceae</taxon>
        <taxon>Athelia</taxon>
    </lineage>
</organism>
<name>A0A166GUY0_9AGAM</name>
<accession>A0A166GUY0</accession>
<proteinExistence type="predicted"/>
<protein>
    <submittedName>
        <fullName evidence="2">Uncharacterized protein</fullName>
    </submittedName>
</protein>
<sequence>MASDHGHSHAYIASDALGSAIILKNCQSHASCSARRNISSSAQPPWYGAHQSPQAFSAHLAP</sequence>
<gene>
    <name evidence="2" type="ORF">FIBSPDRAFT_864132</name>
</gene>
<dbReference type="Proteomes" id="UP000076532">
    <property type="component" value="Unassembled WGS sequence"/>
</dbReference>
<keyword evidence="3" id="KW-1185">Reference proteome</keyword>
<feature type="region of interest" description="Disordered" evidence="1">
    <location>
        <begin position="38"/>
        <end position="62"/>
    </location>
</feature>
<dbReference type="AlphaFoldDB" id="A0A166GUY0"/>
<evidence type="ECO:0000313" key="2">
    <source>
        <dbReference type="EMBL" id="KZP18191.1"/>
    </source>
</evidence>
<dbReference type="EMBL" id="KV417575">
    <property type="protein sequence ID" value="KZP18191.1"/>
    <property type="molecule type" value="Genomic_DNA"/>
</dbReference>
<evidence type="ECO:0000313" key="3">
    <source>
        <dbReference type="Proteomes" id="UP000076532"/>
    </source>
</evidence>
<evidence type="ECO:0000256" key="1">
    <source>
        <dbReference type="SAM" id="MobiDB-lite"/>
    </source>
</evidence>